<feature type="compositionally biased region" description="Low complexity" evidence="1">
    <location>
        <begin position="1526"/>
        <end position="1545"/>
    </location>
</feature>
<feature type="region of interest" description="Disordered" evidence="1">
    <location>
        <begin position="2039"/>
        <end position="2144"/>
    </location>
</feature>
<feature type="compositionally biased region" description="Basic and acidic residues" evidence="1">
    <location>
        <begin position="1923"/>
        <end position="1935"/>
    </location>
</feature>
<feature type="compositionally biased region" description="Polar residues" evidence="1">
    <location>
        <begin position="634"/>
        <end position="648"/>
    </location>
</feature>
<proteinExistence type="predicted"/>
<feature type="compositionally biased region" description="Low complexity" evidence="1">
    <location>
        <begin position="1980"/>
        <end position="1990"/>
    </location>
</feature>
<feature type="compositionally biased region" description="Low complexity" evidence="1">
    <location>
        <begin position="62"/>
        <end position="76"/>
    </location>
</feature>
<dbReference type="InterPro" id="IPR013078">
    <property type="entry name" value="His_Pase_superF_clade-1"/>
</dbReference>
<dbReference type="CDD" id="cd07040">
    <property type="entry name" value="HP"/>
    <property type="match status" value="1"/>
</dbReference>
<dbReference type="SUPFAM" id="SSF50985">
    <property type="entry name" value="RCC1/BLIP-II"/>
    <property type="match status" value="1"/>
</dbReference>
<feature type="compositionally biased region" description="Low complexity" evidence="1">
    <location>
        <begin position="2121"/>
        <end position="2136"/>
    </location>
</feature>
<keyword evidence="2" id="KW-0812">Transmembrane</keyword>
<evidence type="ECO:0000313" key="4">
    <source>
        <dbReference type="Proteomes" id="UP001642464"/>
    </source>
</evidence>
<dbReference type="Pfam" id="PF00300">
    <property type="entry name" value="His_Phos_1"/>
    <property type="match status" value="1"/>
</dbReference>
<comment type="caution">
    <text evidence="3">The sequence shown here is derived from an EMBL/GenBank/DDBJ whole genome shotgun (WGS) entry which is preliminary data.</text>
</comment>
<feature type="region of interest" description="Disordered" evidence="1">
    <location>
        <begin position="551"/>
        <end position="599"/>
    </location>
</feature>
<feature type="compositionally biased region" description="Basic and acidic residues" evidence="1">
    <location>
        <begin position="1488"/>
        <end position="1499"/>
    </location>
</feature>
<feature type="region of interest" description="Disordered" evidence="1">
    <location>
        <begin position="1479"/>
        <end position="1499"/>
    </location>
</feature>
<dbReference type="Gene3D" id="3.40.50.1240">
    <property type="entry name" value="Phosphoglycerate mutase-like"/>
    <property type="match status" value="1"/>
</dbReference>
<evidence type="ECO:0000256" key="2">
    <source>
        <dbReference type="SAM" id="Phobius"/>
    </source>
</evidence>
<dbReference type="PANTHER" id="PTHR16469:SF27">
    <property type="entry name" value="UBIQUITIN-ASSOCIATED AND SH3 DOMAIN-CONTAINING BA-RELATED"/>
    <property type="match status" value="1"/>
</dbReference>
<accession>A0ABP0MIA5</accession>
<name>A0ABP0MIA5_9DINO</name>
<dbReference type="InterPro" id="IPR029033">
    <property type="entry name" value="His_PPase_superfam"/>
</dbReference>
<gene>
    <name evidence="3" type="ORF">SCF082_LOCUS28137</name>
</gene>
<dbReference type="Gene3D" id="2.130.10.30">
    <property type="entry name" value="Regulator of chromosome condensation 1/beta-lactamase-inhibitor protein II"/>
    <property type="match status" value="1"/>
</dbReference>
<dbReference type="InterPro" id="IPR009091">
    <property type="entry name" value="RCC1/BLIP-II"/>
</dbReference>
<feature type="region of interest" description="Disordered" evidence="1">
    <location>
        <begin position="614"/>
        <end position="653"/>
    </location>
</feature>
<feature type="transmembrane region" description="Helical" evidence="2">
    <location>
        <begin position="1084"/>
        <end position="1103"/>
    </location>
</feature>
<feature type="transmembrane region" description="Helical" evidence="2">
    <location>
        <begin position="1381"/>
        <end position="1401"/>
    </location>
</feature>
<keyword evidence="2" id="KW-0472">Membrane</keyword>
<evidence type="ECO:0000313" key="3">
    <source>
        <dbReference type="EMBL" id="CAK9051220.1"/>
    </source>
</evidence>
<feature type="transmembrane region" description="Helical" evidence="2">
    <location>
        <begin position="1413"/>
        <end position="1432"/>
    </location>
</feature>
<feature type="region of interest" description="Disordered" evidence="1">
    <location>
        <begin position="920"/>
        <end position="951"/>
    </location>
</feature>
<feature type="region of interest" description="Disordered" evidence="1">
    <location>
        <begin position="1517"/>
        <end position="1560"/>
    </location>
</feature>
<evidence type="ECO:0000256" key="1">
    <source>
        <dbReference type="SAM" id="MobiDB-lite"/>
    </source>
</evidence>
<feature type="transmembrane region" description="Helical" evidence="2">
    <location>
        <begin position="1204"/>
        <end position="1224"/>
    </location>
</feature>
<keyword evidence="4" id="KW-1185">Reference proteome</keyword>
<dbReference type="EMBL" id="CAXAMM010022112">
    <property type="protein sequence ID" value="CAK9051220.1"/>
    <property type="molecule type" value="Genomic_DNA"/>
</dbReference>
<feature type="region of interest" description="Disordered" evidence="1">
    <location>
        <begin position="1920"/>
        <end position="2019"/>
    </location>
</feature>
<feature type="transmembrane region" description="Helical" evidence="2">
    <location>
        <begin position="1438"/>
        <end position="1460"/>
    </location>
</feature>
<feature type="region of interest" description="Disordered" evidence="1">
    <location>
        <begin position="1791"/>
        <end position="1818"/>
    </location>
</feature>
<dbReference type="InterPro" id="IPR051710">
    <property type="entry name" value="Phosphatase_SH3-domain"/>
</dbReference>
<dbReference type="SMART" id="SM00855">
    <property type="entry name" value="PGAM"/>
    <property type="match status" value="1"/>
</dbReference>
<sequence length="2144" mass="234064">MGNTSNFSQPNPKPIPINACPVVAIGFDPRCLAIEQKHHIVGLSLSHKLTYITHVKKEPNASPHTHTSHLTYSTSSRHSDGHQAQLYDIQLLSASAKAFAAVRGDGQLITWGHPSSGGWAPPTVVKTLHGQVKEIAASENAFVAICPSGRVVAWGDPDSGGDLGGAATQLAAARVRAITATDHAFAALLMDGGVVAWGHSYSGGDCKSVQKKLYNISQISMEFRDYKIKAKLWLRTTRTPPTARGPMLLKGLTGPPWEHMKFLAADDGWLDNPDNGRILINLMDTKEYYGEEERESMLAACSRITFHLRRAKGEKAQAFMLRWDDAERRVKEKGVNLPGEYQGFLLVTALQLTSDQIKLLLNYTRGSLQVSDVKAWLRIHETDLDITTLGNDKKKSTNEVHTIYEETVQEEGDVLDIEGDLVQDEDTEMLLTTLVKGMIDLKKEQDTPPEDSESNNDYWTKLGSYWVRVHESPRSTYFHPADPSGQPLPFNIEDLDDWCRHEMILPDRSVQVEETTWQDSSDLARSPPVKSWTGKTWFRLQEVLPAQGIKRTDMLPPPLRRVRQKATMDSDGNEIKEEQAAKPTGETPAESNASLDNTPELELSPVLEDEEAIMEPPPGLLPHQVGLPSDASAGLTTYTPSLAPSQTLSRDEAEKRPGDFLREVMSSGKWSILEEGAALQRKLAERGGGHEVFMIARAFAALKSLSDQQVLSHCGSPPSDGSVVTWGTELYGGNSCPALLAASGSDESRSAAGLAGLRFSERLCSTDTEWIPHRLGPSLWGWPGTVAARCLRDVSEKWATLGEVLVFGENVTYGSPIVRSRALQVIDHSEDQHGCYKTAAILGKDLWISSTCEAKNGVRCMGLAVGGKLAEEKNLRIPIIVDLVGTPVIKGKKPMQDDSLAAVAAAIAIQGFPSAELREVADGREESGGEGTLFPAPGNLHRPHFDPTFQKSLEGGAVRGAASTSTSVYPADALLPVNGIHVGRSPSKKGDEDTLKNNESVVGEKDACGVGRVALRALSCMEHRGACSGGMDSGLGPTGPGSPEELIWENVRDVQVLLLSNLPRTASVVWYTTLRESAVASHRLQVAFASGCLFLLSLALLCFHKLCRTRPGLVLTLEMVTAAYTALESIVWSHGQQEMMASVLLVYIVCFFILRTHPVPILLQVVSFNLLLYMPWTSQSSEKGRIRMPTWWDLEGGMLISNPFRVKLLLFSLWLLFASTGYLTSFMRKIHAVKTGAVGEARTGPRGCWPRLASSMDPAVHGAEIMARSFRRAWSNAGCLWVGHLICLDLLGEMRDEQLWNCSTELMAPAISCGACLFTVIWGLEGRRSQRRLGLLWGEDVPLVMFSSLPPLLTASYAFWIRSAQCFSGDKTEDDRKFEPVAFAVYADALLWLTLVQCLMAAATITLASTHPLCALLGAAALLAGASLVAVINSRFDVKVLIAWVLIIAVVTAQMVCHTLDYLHLFQLLRPSARDHAQSLELSTPSSHELEGSHLDGSRMSRIGSLPIFEKVTTARMPAPTSKATSSGLGPSSGSRSSGPSSEGPTEVHMPNGRRSTSKAAGTILAGSAVAVVRHGEREDTVWNSLWYQSDDAKQHPYDCPITAEGVRQARDIAKSLHACSNFGIVVSSPYLRCVQTAVIIAERLGLMVLLDHELGEVFGRSVFSDMSMFQDGVITPWRSRRTLYETMKQWKPEGCMNCKTPVQHVCWKRILGQPPVAGESLSDARKRYARRFLTYLARSRRAEKNVVVVSHGHMMEACLKVLPSTCSERVNHVPFCGGFLAQLTSRDGAEEGGLDSAQEEKLKSDASSWESEEKDATDKDIHSAELASWIVKLFGIDLRPTAEWAPNQEKRKKFLTQLKVDRLTWEYIQHLLGELPDTAMVGRARSDSAGTAMTARTDASDNSMYLFRRPSFSESVAFSDTTDERMEHARRQQAERAATLEKANPISLQSNPLLSRRQRMGRLGEEEAVDTAPAPVRGRLPLQNNPLLNRRPKLASPAADGAEQKGVSLQSNPLLNRRPKADEAGVSLQGNSLRQNLAAQADADGRDRPPVPLQSNPLLMRRQKLSEKNADAGASTSGAQWDASDVDDSIMTMASTTASSEEFMPRQRPSESASCQNAKADAGASTSGAAGASGDTESRATDG</sequence>
<organism evidence="3 4">
    <name type="scientific">Durusdinium trenchii</name>
    <dbReference type="NCBI Taxonomy" id="1381693"/>
    <lineage>
        <taxon>Eukaryota</taxon>
        <taxon>Sar</taxon>
        <taxon>Alveolata</taxon>
        <taxon>Dinophyceae</taxon>
        <taxon>Suessiales</taxon>
        <taxon>Symbiodiniaceae</taxon>
        <taxon>Durusdinium</taxon>
    </lineage>
</organism>
<keyword evidence="2" id="KW-1133">Transmembrane helix</keyword>
<dbReference type="SUPFAM" id="SSF53254">
    <property type="entry name" value="Phosphoglycerate mutase-like"/>
    <property type="match status" value="1"/>
</dbReference>
<protein>
    <submittedName>
        <fullName evidence="3">2</fullName>
    </submittedName>
</protein>
<dbReference type="Proteomes" id="UP001642464">
    <property type="component" value="Unassembled WGS sequence"/>
</dbReference>
<feature type="compositionally biased region" description="Low complexity" evidence="1">
    <location>
        <begin position="2092"/>
        <end position="2103"/>
    </location>
</feature>
<feature type="transmembrane region" description="Helical" evidence="2">
    <location>
        <begin position="1273"/>
        <end position="1291"/>
    </location>
</feature>
<reference evidence="3 4" key="1">
    <citation type="submission" date="2024-02" db="EMBL/GenBank/DDBJ databases">
        <authorList>
            <person name="Chen Y."/>
            <person name="Shah S."/>
            <person name="Dougan E. K."/>
            <person name="Thang M."/>
            <person name="Chan C."/>
        </authorList>
    </citation>
    <scope>NUCLEOTIDE SEQUENCE [LARGE SCALE GENOMIC DNA]</scope>
</reference>
<feature type="transmembrane region" description="Helical" evidence="2">
    <location>
        <begin position="1306"/>
        <end position="1324"/>
    </location>
</feature>
<feature type="region of interest" description="Disordered" evidence="1">
    <location>
        <begin position="57"/>
        <end position="77"/>
    </location>
</feature>
<dbReference type="PANTHER" id="PTHR16469">
    <property type="entry name" value="UBIQUITIN-ASSOCIATED AND SH3 DOMAIN-CONTAINING BA-RELATED"/>
    <property type="match status" value="1"/>
</dbReference>